<sequence length="150" mass="17642">MSYQNLTTGRFSETGCAYSLTMVTDRRIPHFKEFAKARYLINEMRMLHEKELVKSLAWVLMPDHLHWLLIVNETHLSEIVRIFKGKSSFDLKKSFHLNGVFWQRGFYDHALRKEEDLRAAARYIVANPLRAGLVDSIADYPHWDAAWMVD</sequence>
<evidence type="ECO:0000259" key="1">
    <source>
        <dbReference type="SMART" id="SM01321"/>
    </source>
</evidence>
<dbReference type="Pfam" id="PF01797">
    <property type="entry name" value="Y1_Tnp"/>
    <property type="match status" value="1"/>
</dbReference>
<dbReference type="STRING" id="1420851.AU255_04170"/>
<dbReference type="GO" id="GO:0004803">
    <property type="term" value="F:transposase activity"/>
    <property type="evidence" value="ECO:0007669"/>
    <property type="project" value="InterPro"/>
</dbReference>
<comment type="caution">
    <text evidence="2">The sequence shown here is derived from an EMBL/GenBank/DDBJ whole genome shotgun (WGS) entry which is preliminary data.</text>
</comment>
<dbReference type="InterPro" id="IPR036515">
    <property type="entry name" value="Transposase_17_sf"/>
</dbReference>
<proteinExistence type="predicted"/>
<dbReference type="Gene3D" id="3.30.70.1290">
    <property type="entry name" value="Transposase IS200-like"/>
    <property type="match status" value="1"/>
</dbReference>
<dbReference type="AlphaFoldDB" id="A0A1V8M6U4"/>
<keyword evidence="3" id="KW-1185">Reference proteome</keyword>
<dbReference type="Proteomes" id="UP000191980">
    <property type="component" value="Unassembled WGS sequence"/>
</dbReference>
<dbReference type="GO" id="GO:0043565">
    <property type="term" value="F:sequence-specific DNA binding"/>
    <property type="evidence" value="ECO:0007669"/>
    <property type="project" value="TreeGrafter"/>
</dbReference>
<dbReference type="NCBIfam" id="NF047646">
    <property type="entry name" value="REP_Tyr_transpos"/>
    <property type="match status" value="1"/>
</dbReference>
<dbReference type="PANTHER" id="PTHR36966:SF1">
    <property type="entry name" value="REP-ASSOCIATED TYROSINE TRANSPOSASE"/>
    <property type="match status" value="1"/>
</dbReference>
<dbReference type="RefSeq" id="WP_080521715.1">
    <property type="nucleotide sequence ID" value="NZ_LPUF01000001.1"/>
</dbReference>
<feature type="domain" description="Transposase IS200-like" evidence="1">
    <location>
        <begin position="13"/>
        <end position="127"/>
    </location>
</feature>
<dbReference type="SMART" id="SM01321">
    <property type="entry name" value="Y1_Tnp"/>
    <property type="match status" value="1"/>
</dbReference>
<dbReference type="InterPro" id="IPR002686">
    <property type="entry name" value="Transposase_17"/>
</dbReference>
<accession>A0A1V8M6U4</accession>
<dbReference type="EMBL" id="LPUF01000001">
    <property type="protein sequence ID" value="OQK17103.1"/>
    <property type="molecule type" value="Genomic_DNA"/>
</dbReference>
<dbReference type="SUPFAM" id="SSF143422">
    <property type="entry name" value="Transposase IS200-like"/>
    <property type="match status" value="1"/>
</dbReference>
<evidence type="ECO:0000313" key="2">
    <source>
        <dbReference type="EMBL" id="OQK17103.1"/>
    </source>
</evidence>
<organism evidence="2 3">
    <name type="scientific">Methyloprofundus sedimenti</name>
    <dbReference type="NCBI Taxonomy" id="1420851"/>
    <lineage>
        <taxon>Bacteria</taxon>
        <taxon>Pseudomonadati</taxon>
        <taxon>Pseudomonadota</taxon>
        <taxon>Gammaproteobacteria</taxon>
        <taxon>Methylococcales</taxon>
        <taxon>Methylococcaceae</taxon>
        <taxon>Methyloprofundus</taxon>
    </lineage>
</organism>
<reference evidence="2 3" key="1">
    <citation type="submission" date="2015-12" db="EMBL/GenBank/DDBJ databases">
        <authorList>
            <person name="Shamseldin A."/>
            <person name="Moawad H."/>
            <person name="Abd El-Rahim W.M."/>
            <person name="Sadowsky M.J."/>
        </authorList>
    </citation>
    <scope>NUCLEOTIDE SEQUENCE [LARGE SCALE GENOMIC DNA]</scope>
    <source>
        <strain evidence="2 3">WF1</strain>
    </source>
</reference>
<protein>
    <submittedName>
        <fullName evidence="2">Transposase</fullName>
    </submittedName>
</protein>
<evidence type="ECO:0000313" key="3">
    <source>
        <dbReference type="Proteomes" id="UP000191980"/>
    </source>
</evidence>
<gene>
    <name evidence="2" type="ORF">AU255_04170</name>
</gene>
<dbReference type="GO" id="GO:0006313">
    <property type="term" value="P:DNA transposition"/>
    <property type="evidence" value="ECO:0007669"/>
    <property type="project" value="InterPro"/>
</dbReference>
<dbReference type="PANTHER" id="PTHR36966">
    <property type="entry name" value="REP-ASSOCIATED TYROSINE TRANSPOSASE"/>
    <property type="match status" value="1"/>
</dbReference>
<dbReference type="InterPro" id="IPR052715">
    <property type="entry name" value="RAYT_transposase"/>
</dbReference>
<name>A0A1V8M6U4_9GAMM</name>
<dbReference type="OrthoDB" id="9791101at2"/>